<organism evidence="1 2">
    <name type="scientific">Echria macrotheca</name>
    <dbReference type="NCBI Taxonomy" id="438768"/>
    <lineage>
        <taxon>Eukaryota</taxon>
        <taxon>Fungi</taxon>
        <taxon>Dikarya</taxon>
        <taxon>Ascomycota</taxon>
        <taxon>Pezizomycotina</taxon>
        <taxon>Sordariomycetes</taxon>
        <taxon>Sordariomycetidae</taxon>
        <taxon>Sordariales</taxon>
        <taxon>Schizotheciaceae</taxon>
        <taxon>Echria</taxon>
    </lineage>
</organism>
<dbReference type="Proteomes" id="UP001239445">
    <property type="component" value="Unassembled WGS sequence"/>
</dbReference>
<accession>A0AAJ0B656</accession>
<evidence type="ECO:0000313" key="2">
    <source>
        <dbReference type="Proteomes" id="UP001239445"/>
    </source>
</evidence>
<comment type="caution">
    <text evidence="1">The sequence shown here is derived from an EMBL/GenBank/DDBJ whole genome shotgun (WGS) entry which is preliminary data.</text>
</comment>
<reference evidence="1" key="1">
    <citation type="submission" date="2023-06" db="EMBL/GenBank/DDBJ databases">
        <title>Genome-scale phylogeny and comparative genomics of the fungal order Sordariales.</title>
        <authorList>
            <consortium name="Lawrence Berkeley National Laboratory"/>
            <person name="Hensen N."/>
            <person name="Bonometti L."/>
            <person name="Westerberg I."/>
            <person name="Brannstrom I.O."/>
            <person name="Guillou S."/>
            <person name="Cros-Aarteil S."/>
            <person name="Calhoun S."/>
            <person name="Haridas S."/>
            <person name="Kuo A."/>
            <person name="Mondo S."/>
            <person name="Pangilinan J."/>
            <person name="Riley R."/>
            <person name="Labutti K."/>
            <person name="Andreopoulos B."/>
            <person name="Lipzen A."/>
            <person name="Chen C."/>
            <person name="Yanf M."/>
            <person name="Daum C."/>
            <person name="Ng V."/>
            <person name="Clum A."/>
            <person name="Steindorff A."/>
            <person name="Ohm R."/>
            <person name="Martin F."/>
            <person name="Silar P."/>
            <person name="Natvig D."/>
            <person name="Lalanne C."/>
            <person name="Gautier V."/>
            <person name="Ament-Velasquez S.L."/>
            <person name="Kruys A."/>
            <person name="Hutchinson M.I."/>
            <person name="Powell A.J."/>
            <person name="Barry K."/>
            <person name="Miller A.N."/>
            <person name="Grigoriev I.V."/>
            <person name="Debuchy R."/>
            <person name="Gladieux P."/>
            <person name="Thoren M.H."/>
            <person name="Johannesson H."/>
        </authorList>
    </citation>
    <scope>NUCLEOTIDE SEQUENCE</scope>
    <source>
        <strain evidence="1">PSN4</strain>
    </source>
</reference>
<dbReference type="EMBL" id="MU839839">
    <property type="protein sequence ID" value="KAK1752405.1"/>
    <property type="molecule type" value="Genomic_DNA"/>
</dbReference>
<keyword evidence="2" id="KW-1185">Reference proteome</keyword>
<name>A0AAJ0B656_9PEZI</name>
<dbReference type="AlphaFoldDB" id="A0AAJ0B656"/>
<gene>
    <name evidence="1" type="ORF">QBC47DRAFT_462988</name>
</gene>
<evidence type="ECO:0000313" key="1">
    <source>
        <dbReference type="EMBL" id="KAK1752405.1"/>
    </source>
</evidence>
<proteinExistence type="predicted"/>
<sequence>MSQQPLPGGGGGSHTFRFLLLTPDDMGSAERVRRIENLYLLNGGRNAAIIFLVDDDDETGTMGIIIRHVMMGSRMSDLRIIPLTSPADLQLTLGTFMTSLLRLTTSGPSQQLDTMSEILPFCTANPPLASRTTEMLGSIGFSFRELLGTVSSQEGCAMLEAAVGREEAARFVSFWAQDCVLE</sequence>
<protein>
    <submittedName>
        <fullName evidence="1">Uncharacterized protein</fullName>
    </submittedName>
</protein>